<evidence type="ECO:0000313" key="4">
    <source>
        <dbReference type="EMBL" id="ABD24578.1"/>
    </source>
</evidence>
<protein>
    <submittedName>
        <fullName evidence="4">L-sorbosone dehydrogenase</fullName>
    </submittedName>
</protein>
<feature type="domain" description="Pyrroloquinoline quinone-dependent pyranose dehydrogenase beta-propeller" evidence="3">
    <location>
        <begin position="349"/>
        <end position="458"/>
    </location>
</feature>
<dbReference type="HOGENOM" id="CLU_024435_0_0_5"/>
<dbReference type="AlphaFoldDB" id="Q2GC45"/>
<evidence type="ECO:0000256" key="1">
    <source>
        <dbReference type="SAM" id="MobiDB-lite"/>
    </source>
</evidence>
<dbReference type="Pfam" id="PF22807">
    <property type="entry name" value="TrAA12"/>
    <property type="match status" value="2"/>
</dbReference>
<dbReference type="InterPro" id="IPR054539">
    <property type="entry name" value="Beta-prop_PDH"/>
</dbReference>
<feature type="transmembrane region" description="Helical" evidence="2">
    <location>
        <begin position="22"/>
        <end position="41"/>
    </location>
</feature>
<dbReference type="EMBL" id="CP000248">
    <property type="protein sequence ID" value="ABD24578.1"/>
    <property type="molecule type" value="Genomic_DNA"/>
</dbReference>
<gene>
    <name evidence="4" type="ordered locus">Saro_0129</name>
</gene>
<organism evidence="4 5">
    <name type="scientific">Novosphingobium aromaticivorans (strain ATCC 700278 / DSM 12444 / CCUG 56034 / CIP 105152 / NBRC 16084 / F199)</name>
    <dbReference type="NCBI Taxonomy" id="279238"/>
    <lineage>
        <taxon>Bacteria</taxon>
        <taxon>Pseudomonadati</taxon>
        <taxon>Pseudomonadota</taxon>
        <taxon>Alphaproteobacteria</taxon>
        <taxon>Sphingomonadales</taxon>
        <taxon>Sphingomonadaceae</taxon>
        <taxon>Novosphingobium</taxon>
    </lineage>
</organism>
<dbReference type="InterPro" id="IPR011041">
    <property type="entry name" value="Quinoprot_gluc/sorb_DH_b-prop"/>
</dbReference>
<dbReference type="Proteomes" id="UP000009134">
    <property type="component" value="Chromosome"/>
</dbReference>
<dbReference type="Gene3D" id="2.120.10.30">
    <property type="entry name" value="TolB, C-terminal domain"/>
    <property type="match status" value="1"/>
</dbReference>
<keyword evidence="2" id="KW-0812">Transmembrane</keyword>
<evidence type="ECO:0000313" key="5">
    <source>
        <dbReference type="Proteomes" id="UP000009134"/>
    </source>
</evidence>
<keyword evidence="2" id="KW-0472">Membrane</keyword>
<dbReference type="PANTHER" id="PTHR19328">
    <property type="entry name" value="HEDGEHOG-INTERACTING PROTEIN"/>
    <property type="match status" value="1"/>
</dbReference>
<keyword evidence="2" id="KW-1133">Transmembrane helix</keyword>
<dbReference type="eggNOG" id="COG2133">
    <property type="taxonomic scope" value="Bacteria"/>
</dbReference>
<evidence type="ECO:0000259" key="3">
    <source>
        <dbReference type="Pfam" id="PF22807"/>
    </source>
</evidence>
<reference evidence="5" key="1">
    <citation type="submission" date="2006-01" db="EMBL/GenBank/DDBJ databases">
        <title>Complete sequence of Novosphingobium aromaticivorans DSM 12444.</title>
        <authorList>
            <consortium name="US DOE Joint Genome Institute"/>
            <person name="Copeland A."/>
            <person name="Lucas S."/>
            <person name="Lapidus A."/>
            <person name="Barry K."/>
            <person name="Detter J.C."/>
            <person name="Glavina T."/>
            <person name="Hammon N."/>
            <person name="Israni S."/>
            <person name="Pitluck S."/>
            <person name="Chain P."/>
            <person name="Malfatti S."/>
            <person name="Shin M."/>
            <person name="Vergez L."/>
            <person name="Schmutz J."/>
            <person name="Larimer F."/>
            <person name="Land M."/>
            <person name="Kyrpides N."/>
            <person name="Ivanova N."/>
            <person name="Fredrickson J."/>
            <person name="Balkwill D."/>
            <person name="Romine M.F."/>
            <person name="Richardson P."/>
        </authorList>
    </citation>
    <scope>NUCLEOTIDE SEQUENCE [LARGE SCALE GENOMIC DNA]</scope>
    <source>
        <strain evidence="5">ATCC 700278 / DSM 12444 / CCUG 56034 / CIP 105152 / NBRC 16084 / F199</strain>
    </source>
</reference>
<name>Q2GC45_NOVAD</name>
<evidence type="ECO:0000256" key="2">
    <source>
        <dbReference type="SAM" id="Phobius"/>
    </source>
</evidence>
<dbReference type="KEGG" id="nar:Saro_0129"/>
<dbReference type="STRING" id="279238.Saro_0129"/>
<dbReference type="PANTHER" id="PTHR19328:SF55">
    <property type="entry name" value="BLR6566 PROTEIN"/>
    <property type="match status" value="1"/>
</dbReference>
<sequence length="501" mass="54354">MSHCPCKAPGIDLRTMNLIKKILISLVVILVLVGAYVAWSVRGTPAQFALNDTTGPRPKLADPDEQTIPTIKTADPIGWKDGEAPVAAEGLQVTRFADKLDHPRTVFTLPNGDVLVAETNSPPRKVGGVTGIVMNFLMKQVGAGGPSPNKIVLLRDGDGDGRAEQRFVMENPALDSPFGMAFRDGRLLVANHNAVLSFPYQLGQTSLSGKPEKLMDLPGGGNHWARNLLLSPDGTQLFVTVGSASNIAEGGIDAERGRAAIHEYDFAKKRSREFAGGLRNPNGLDFNPNSEELWTVVNERDQLGSDLVPDYLTNVPFGSNYGWPWAYWKKNIDWRVKEPMPEYLMDYVRKPEYGLGAHVAPLGLAFARGGNLLGDKFQQGAFIARHGSWNRRPLSGYDVVFVKFDALGNVLPKSPVPVLTGFLTEDQKARGRPTWVAFAKDGALLVSDDTGGVIWRVTAPGAKPAAEVKPLPKRAAPPQPKGTGKFIMKPNADSDLVKPQD</sequence>
<accession>Q2GC45</accession>
<dbReference type="InterPro" id="IPR011042">
    <property type="entry name" value="6-blade_b-propeller_TolB-like"/>
</dbReference>
<feature type="region of interest" description="Disordered" evidence="1">
    <location>
        <begin position="463"/>
        <end position="501"/>
    </location>
</feature>
<feature type="domain" description="Pyrroloquinoline quinone-dependent pyranose dehydrogenase beta-propeller" evidence="3">
    <location>
        <begin position="166"/>
        <end position="304"/>
    </location>
</feature>
<proteinExistence type="predicted"/>
<dbReference type="SUPFAM" id="SSF50952">
    <property type="entry name" value="Soluble quinoprotein glucose dehydrogenase"/>
    <property type="match status" value="1"/>
</dbReference>
<keyword evidence="5" id="KW-1185">Reference proteome</keyword>